<protein>
    <recommendedName>
        <fullName evidence="3">Regulatory protein, RpfE type</fullName>
    </recommendedName>
</protein>
<gene>
    <name evidence="1" type="ordered locus">Mfla_2066</name>
</gene>
<sequence>MDAMAADKGMLRMFARGRVQWLNTSCEAYLCQQFGIKKQQDWPLAVLARLGERVPVDGAYWMLASPVHFSLQRDSFVLARPAPLALHLQESEALRISLNRHFAGAGLEFLPGAQGHWHLRLSSVPALSTTAVETVAGHDVASWLPQGEDAQHWRQLLNEMQMLLFDHEVNQAREARGELAVNSVWLHGGGILPSPSETAACKVYGENATLKGMAQLAGVSHAAVATLRTVMQEGPPHAVLQSPYVGLGNEWCELLWQALKARRVREVDLYFPWSHRMLHVQLRPADVFKFWRKPIALETYF</sequence>
<dbReference type="eggNOG" id="COG4255">
    <property type="taxonomic scope" value="Bacteria"/>
</dbReference>
<name>Q1GZK4_METFK</name>
<dbReference type="AlphaFoldDB" id="Q1GZK4"/>
<evidence type="ECO:0008006" key="3">
    <source>
        <dbReference type="Google" id="ProtNLM"/>
    </source>
</evidence>
<dbReference type="EMBL" id="CP000284">
    <property type="protein sequence ID" value="ABE50333.1"/>
    <property type="molecule type" value="Genomic_DNA"/>
</dbReference>
<evidence type="ECO:0000313" key="2">
    <source>
        <dbReference type="Proteomes" id="UP000002440"/>
    </source>
</evidence>
<dbReference type="OrthoDB" id="5295974at2"/>
<dbReference type="HOGENOM" id="CLU_037503_0_0_4"/>
<accession>Q1GZK4</accession>
<dbReference type="STRING" id="265072.Mfla_2066"/>
<keyword evidence="2" id="KW-1185">Reference proteome</keyword>
<evidence type="ECO:0000313" key="1">
    <source>
        <dbReference type="EMBL" id="ABE50333.1"/>
    </source>
</evidence>
<organism evidence="1 2">
    <name type="scientific">Methylobacillus flagellatus (strain ATCC 51484 / DSM 6875 / VKM B-1610 / KT)</name>
    <dbReference type="NCBI Taxonomy" id="265072"/>
    <lineage>
        <taxon>Bacteria</taxon>
        <taxon>Pseudomonadati</taxon>
        <taxon>Pseudomonadota</taxon>
        <taxon>Betaproteobacteria</taxon>
        <taxon>Nitrosomonadales</taxon>
        <taxon>Methylophilaceae</taxon>
        <taxon>Methylobacillus</taxon>
    </lineage>
</organism>
<proteinExistence type="predicted"/>
<reference evidence="1 2" key="1">
    <citation type="submission" date="2006-03" db="EMBL/GenBank/DDBJ databases">
        <title>Complete sequence of Methylobacillus flagellatus KT.</title>
        <authorList>
            <consortium name="US DOE Joint Genome Institute"/>
            <person name="Copeland A."/>
            <person name="Lucas S."/>
            <person name="Lapidus A."/>
            <person name="Barry K."/>
            <person name="Detter J.C."/>
            <person name="Glavina del Rio T."/>
            <person name="Hammon N."/>
            <person name="Israni S."/>
            <person name="Dalin E."/>
            <person name="Tice H."/>
            <person name="Pitluck S."/>
            <person name="Brettin T."/>
            <person name="Bruce D."/>
            <person name="Han C."/>
            <person name="Tapia R."/>
            <person name="Saunders E."/>
            <person name="Gilna P."/>
            <person name="Schmutz J."/>
            <person name="Larimer F."/>
            <person name="Land M."/>
            <person name="Kyrpides N."/>
            <person name="Anderson I."/>
            <person name="Richardson P."/>
        </authorList>
    </citation>
    <scope>NUCLEOTIDE SEQUENCE [LARGE SCALE GENOMIC DNA]</scope>
    <source>
        <strain evidence="2">KT / ATCC 51484 / DSM 6875</strain>
    </source>
</reference>
<dbReference type="Proteomes" id="UP000002440">
    <property type="component" value="Chromosome"/>
</dbReference>
<dbReference type="KEGG" id="mfa:Mfla_2066"/>